<gene>
    <name evidence="4" type="ORF">PTSG_02059</name>
</gene>
<dbReference type="RefSeq" id="XP_004998048.1">
    <property type="nucleotide sequence ID" value="XM_004997991.1"/>
</dbReference>
<dbReference type="InParanoid" id="F2TZR8"/>
<dbReference type="OrthoDB" id="28413at2759"/>
<dbReference type="KEGG" id="sre:PTSG_02059"/>
<evidence type="ECO:0000256" key="1">
    <source>
        <dbReference type="ARBA" id="ARBA00024863"/>
    </source>
</evidence>
<accession>F2TZR8</accession>
<dbReference type="Pfam" id="PF16457">
    <property type="entry name" value="PH_12"/>
    <property type="match status" value="1"/>
</dbReference>
<dbReference type="GO" id="GO:0005886">
    <property type="term" value="C:plasma membrane"/>
    <property type="evidence" value="ECO:0007669"/>
    <property type="project" value="TreeGrafter"/>
</dbReference>
<dbReference type="eggNOG" id="KOG2999">
    <property type="taxonomic scope" value="Eukaryota"/>
</dbReference>
<dbReference type="GO" id="GO:0007015">
    <property type="term" value="P:actin filament organization"/>
    <property type="evidence" value="ECO:0007669"/>
    <property type="project" value="TreeGrafter"/>
</dbReference>
<evidence type="ECO:0000313" key="4">
    <source>
        <dbReference type="EMBL" id="EGD79092.1"/>
    </source>
</evidence>
<dbReference type="GO" id="GO:0048870">
    <property type="term" value="P:cell motility"/>
    <property type="evidence" value="ECO:0007669"/>
    <property type="project" value="TreeGrafter"/>
</dbReference>
<dbReference type="Pfam" id="PF04727">
    <property type="entry name" value="ELMO_CED12"/>
    <property type="match status" value="1"/>
</dbReference>
<sequence length="728" mass="81990">MSMNHNVKIGCVLPDTPNAMPKLLEVQRGQTLQEIVHALCQHFKVDDEAHFSLRIVETNQYVTPENCNEVLKDGIVLQLAMTAQGLTAQLLRQMRSSNPSEKEQAIKNIKKETHDKTVAKEFVTQGGLPLVLEAVTMFRGAGLHSPLGYSLQALVNIVRHDLVDLRDLHKKNPTLLSEMIADTKAESGFVIHTSLQLLAAYELRVPEARRVVESMISITRIIEFIKQFDFQTQESGLALLNALIQAHAGDPAREKEAESLFRTLEERNVFRALGSRDFSQKPVPPEYAHQLYVFQKLWLRRLVQRSYAEFDWADQEAKANLQALVQCLPTLSETTDGTECSTDVDKFRLLGFQDPANPETEFREAPGMLTLDALTYWVRNSEDSYTKLAADQISRPALYTCPFVGMAKSMLAVLLQVLHAEDELTNDGVEYLPILYSSRNAFFEMFLACMQLGLRTWKEMEAKVTDKPKVLAMVRKQIQRVFELPRTSAPTNMDDFKNCMLQQSFQEMLEEQKNEILTAEEKLLQSEIVSGLYDRLTRDMTDLVCQQRLAQMVQGAWFGVVGRAKKAKASRFYVMLAPNHKTLHWGDPVDRDVASVPTLHDLPHKCDTSEIKVIYVGSDVPSIAGKKKVEDVDNAFAILASDMEEALEMVGANATTTAVWLDGIRALVGQDMQEASSLSEIRRLAKIELRLHLLNLHGLDIPTRAPEVPPLPADMNFQYTDMDDGVCA</sequence>
<feature type="coiled-coil region" evidence="2">
    <location>
        <begin position="502"/>
        <end position="529"/>
    </location>
</feature>
<dbReference type="PROSITE" id="PS51335">
    <property type="entry name" value="ELMO"/>
    <property type="match status" value="1"/>
</dbReference>
<dbReference type="Pfam" id="PF11841">
    <property type="entry name" value="ELMO_ARM"/>
    <property type="match status" value="1"/>
</dbReference>
<organism evidence="5">
    <name type="scientific">Salpingoeca rosetta (strain ATCC 50818 / BSB-021)</name>
    <dbReference type="NCBI Taxonomy" id="946362"/>
    <lineage>
        <taxon>Eukaryota</taxon>
        <taxon>Choanoflagellata</taxon>
        <taxon>Craspedida</taxon>
        <taxon>Salpingoecidae</taxon>
        <taxon>Salpingoeca</taxon>
    </lineage>
</organism>
<dbReference type="FunCoup" id="F2TZR8">
    <property type="interactions" value="801"/>
</dbReference>
<dbReference type="STRING" id="946362.F2TZR8"/>
<feature type="domain" description="ELMO" evidence="3">
    <location>
        <begin position="320"/>
        <end position="482"/>
    </location>
</feature>
<dbReference type="OMA" id="CPHMKDL"/>
<dbReference type="Proteomes" id="UP000007799">
    <property type="component" value="Unassembled WGS sequence"/>
</dbReference>
<evidence type="ECO:0000259" key="3">
    <source>
        <dbReference type="PROSITE" id="PS51335"/>
    </source>
</evidence>
<reference evidence="4" key="1">
    <citation type="submission" date="2009-08" db="EMBL/GenBank/DDBJ databases">
        <title>Annotation of Salpingoeca rosetta.</title>
        <authorList>
            <consortium name="The Broad Institute Genome Sequencing Platform"/>
            <person name="Russ C."/>
            <person name="Cuomo C."/>
            <person name="Burger G."/>
            <person name="Gray M.W."/>
            <person name="Holland P.W.H."/>
            <person name="King N."/>
            <person name="Lang F.B.F."/>
            <person name="Roger A.J."/>
            <person name="Ruiz-Trillo I."/>
            <person name="Young S.K."/>
            <person name="Zeng Q."/>
            <person name="Gargeya S."/>
            <person name="Alvarado L."/>
            <person name="Berlin A."/>
            <person name="Chapman S.B."/>
            <person name="Chen Z."/>
            <person name="Freedman E."/>
            <person name="Gellesch M."/>
            <person name="Goldberg J."/>
            <person name="Griggs A."/>
            <person name="Gujja S."/>
            <person name="Heilman E."/>
            <person name="Heiman D."/>
            <person name="Howarth C."/>
            <person name="Mehta T."/>
            <person name="Neiman D."/>
            <person name="Pearson M."/>
            <person name="Roberts A."/>
            <person name="Saif S."/>
            <person name="Shea T."/>
            <person name="Shenoy N."/>
            <person name="Sisk P."/>
            <person name="Stolte C."/>
            <person name="Sykes S."/>
            <person name="White J."/>
            <person name="Yandava C."/>
            <person name="Haas B."/>
            <person name="Nusbaum C."/>
            <person name="Birren B."/>
        </authorList>
    </citation>
    <scope>NUCLEOTIDE SEQUENCE [LARGE SCALE GENOMIC DNA]</scope>
    <source>
        <strain evidence="4">ATCC 50818</strain>
    </source>
</reference>
<proteinExistence type="predicted"/>
<dbReference type="EMBL" id="GL832957">
    <property type="protein sequence ID" value="EGD79092.1"/>
    <property type="molecule type" value="Genomic_DNA"/>
</dbReference>
<comment type="function">
    <text evidence="1">Involved in cytoskeletal rearrangements required for phagocytosis of apoptotic cells and cell motility. Acts in association with DOCK1 and CRK. Was initially proposed to be required in complex with DOCK1 to activate Rac Rho small GTPases. May enhance the guanine nucleotide exchange factor (GEF) activity of DOCK1.</text>
</comment>
<protein>
    <recommendedName>
        <fullName evidence="3">ELMO domain-containing protein</fullName>
    </recommendedName>
</protein>
<dbReference type="InterPro" id="IPR024574">
    <property type="entry name" value="ELMO_ARM"/>
</dbReference>
<evidence type="ECO:0000256" key="2">
    <source>
        <dbReference type="SAM" id="Coils"/>
    </source>
</evidence>
<dbReference type="AlphaFoldDB" id="F2TZR8"/>
<evidence type="ECO:0000313" key="5">
    <source>
        <dbReference type="Proteomes" id="UP000007799"/>
    </source>
</evidence>
<dbReference type="InterPro" id="IPR006816">
    <property type="entry name" value="ELMO_dom"/>
</dbReference>
<keyword evidence="5" id="KW-1185">Reference proteome</keyword>
<dbReference type="InterPro" id="IPR001849">
    <property type="entry name" value="PH_domain"/>
</dbReference>
<dbReference type="Gene3D" id="2.30.29.30">
    <property type="entry name" value="Pleckstrin-homology domain (PH domain)/Phosphotyrosine-binding domain (PTB)"/>
    <property type="match status" value="1"/>
</dbReference>
<dbReference type="InterPro" id="IPR011993">
    <property type="entry name" value="PH-like_dom_sf"/>
</dbReference>
<keyword evidence="2" id="KW-0175">Coiled coil</keyword>
<dbReference type="PANTHER" id="PTHR12771:SF56">
    <property type="entry name" value="CED-12"/>
    <property type="match status" value="1"/>
</dbReference>
<dbReference type="InterPro" id="IPR050868">
    <property type="entry name" value="ELMO_domain-containing"/>
</dbReference>
<dbReference type="GeneID" id="16078643"/>
<name>F2TZR8_SALR5</name>
<dbReference type="PANTHER" id="PTHR12771">
    <property type="entry name" value="ENGULFMENT AND CELL MOTILITY"/>
    <property type="match status" value="1"/>
</dbReference>